<gene>
    <name evidence="4" type="ORF">NW766_012390</name>
</gene>
<dbReference type="SUPFAM" id="SSF51735">
    <property type="entry name" value="NAD(P)-binding Rossmann-fold domains"/>
    <property type="match status" value="1"/>
</dbReference>
<reference evidence="4" key="1">
    <citation type="submission" date="2022-10" db="EMBL/GenBank/DDBJ databases">
        <title>Fusarium specimens isolated from Avocado Roots.</title>
        <authorList>
            <person name="Stajich J."/>
            <person name="Roper C."/>
            <person name="Heimlech-Rivalta G."/>
        </authorList>
    </citation>
    <scope>NUCLEOTIDE SEQUENCE</scope>
    <source>
        <strain evidence="4">CF00143</strain>
    </source>
</reference>
<keyword evidence="1" id="KW-0521">NADP</keyword>
<accession>A0A9W8PDC6</accession>
<dbReference type="Gene3D" id="3.40.50.720">
    <property type="entry name" value="NAD(P)-binding Rossmann-like Domain"/>
    <property type="match status" value="1"/>
</dbReference>
<sequence>MATSLKNIAIVGGSGRVGGFITKALQQSNQFNLTVITRVSSKVTEYASPIKVIQVSDDYPYAEVVNAFRGNDAVVLAIGFAGEHHLPSLARASIEAGVKKLVASGFGVDASNQAAAEVFPVAANKVAMIKNLKSLEQPGWSWTDVACGVFLDFCIQVGFFGINPTTKEAEIWDDGSAKFTATTREAVGQAVVGILNHPEETHNRTVFISSTEMSLNDILTAEQRIVGEDGWKISHVETEEEIPRAIEAAKTATEVMPRLMAVGRIGLAINLLDRFESNFKERGVLENELLGVPQESLRDVVTRVRAQGV</sequence>
<comment type="caution">
    <text evidence="4">The sequence shown here is derived from an EMBL/GenBank/DDBJ whole genome shotgun (WGS) entry which is preliminary data.</text>
</comment>
<evidence type="ECO:0000259" key="3">
    <source>
        <dbReference type="Pfam" id="PF05368"/>
    </source>
</evidence>
<dbReference type="InterPro" id="IPR036291">
    <property type="entry name" value="NAD(P)-bd_dom_sf"/>
</dbReference>
<organism evidence="4 5">
    <name type="scientific">Fusarium irregulare</name>
    <dbReference type="NCBI Taxonomy" id="2494466"/>
    <lineage>
        <taxon>Eukaryota</taxon>
        <taxon>Fungi</taxon>
        <taxon>Dikarya</taxon>
        <taxon>Ascomycota</taxon>
        <taxon>Pezizomycotina</taxon>
        <taxon>Sordariomycetes</taxon>
        <taxon>Hypocreomycetidae</taxon>
        <taxon>Hypocreales</taxon>
        <taxon>Nectriaceae</taxon>
        <taxon>Fusarium</taxon>
        <taxon>Fusarium incarnatum-equiseti species complex</taxon>
    </lineage>
</organism>
<dbReference type="InterPro" id="IPR051609">
    <property type="entry name" value="NmrA/Isoflavone_reductase-like"/>
</dbReference>
<dbReference type="AlphaFoldDB" id="A0A9W8PDC6"/>
<dbReference type="PANTHER" id="PTHR47706">
    <property type="entry name" value="NMRA-LIKE FAMILY PROTEIN"/>
    <property type="match status" value="1"/>
</dbReference>
<dbReference type="InterPro" id="IPR008030">
    <property type="entry name" value="NmrA-like"/>
</dbReference>
<dbReference type="OrthoDB" id="9984533at2759"/>
<proteinExistence type="predicted"/>
<dbReference type="Proteomes" id="UP001152130">
    <property type="component" value="Unassembled WGS sequence"/>
</dbReference>
<evidence type="ECO:0000256" key="2">
    <source>
        <dbReference type="ARBA" id="ARBA00023002"/>
    </source>
</evidence>
<dbReference type="EMBL" id="JAPDHF010000028">
    <property type="protein sequence ID" value="KAJ4003072.1"/>
    <property type="molecule type" value="Genomic_DNA"/>
</dbReference>
<dbReference type="CDD" id="cd05259">
    <property type="entry name" value="PCBER_SDR_a"/>
    <property type="match status" value="1"/>
</dbReference>
<protein>
    <recommendedName>
        <fullName evidence="3">NmrA-like domain-containing protein</fullName>
    </recommendedName>
</protein>
<evidence type="ECO:0000313" key="5">
    <source>
        <dbReference type="Proteomes" id="UP001152130"/>
    </source>
</evidence>
<evidence type="ECO:0000256" key="1">
    <source>
        <dbReference type="ARBA" id="ARBA00022857"/>
    </source>
</evidence>
<name>A0A9W8PDC6_9HYPO</name>
<feature type="domain" description="NmrA-like" evidence="3">
    <location>
        <begin position="6"/>
        <end position="228"/>
    </location>
</feature>
<dbReference type="Pfam" id="PF05368">
    <property type="entry name" value="NmrA"/>
    <property type="match status" value="1"/>
</dbReference>
<dbReference type="GO" id="GO:0016491">
    <property type="term" value="F:oxidoreductase activity"/>
    <property type="evidence" value="ECO:0007669"/>
    <property type="project" value="UniProtKB-KW"/>
</dbReference>
<dbReference type="Gene3D" id="3.90.25.10">
    <property type="entry name" value="UDP-galactose 4-epimerase, domain 1"/>
    <property type="match status" value="1"/>
</dbReference>
<keyword evidence="2" id="KW-0560">Oxidoreductase</keyword>
<dbReference type="PANTHER" id="PTHR47706:SF9">
    <property type="entry name" value="NMRA-LIKE DOMAIN-CONTAINING PROTEIN-RELATED"/>
    <property type="match status" value="1"/>
</dbReference>
<keyword evidence="5" id="KW-1185">Reference proteome</keyword>
<dbReference type="InterPro" id="IPR045312">
    <property type="entry name" value="PCBER-like"/>
</dbReference>
<evidence type="ECO:0000313" key="4">
    <source>
        <dbReference type="EMBL" id="KAJ4003072.1"/>
    </source>
</evidence>